<organism evidence="4 5">
    <name type="scientific">Chitinophaga costaii</name>
    <dbReference type="NCBI Taxonomy" id="1335309"/>
    <lineage>
        <taxon>Bacteria</taxon>
        <taxon>Pseudomonadati</taxon>
        <taxon>Bacteroidota</taxon>
        <taxon>Chitinophagia</taxon>
        <taxon>Chitinophagales</taxon>
        <taxon>Chitinophagaceae</taxon>
        <taxon>Chitinophaga</taxon>
    </lineage>
</organism>
<dbReference type="EMBL" id="FMAR01000007">
    <property type="protein sequence ID" value="SCC39814.1"/>
    <property type="molecule type" value="Genomic_DNA"/>
</dbReference>
<feature type="domain" description="FecR protein" evidence="2">
    <location>
        <begin position="181"/>
        <end position="279"/>
    </location>
</feature>
<evidence type="ECO:0000259" key="3">
    <source>
        <dbReference type="Pfam" id="PF16344"/>
    </source>
</evidence>
<feature type="transmembrane region" description="Helical" evidence="1">
    <location>
        <begin position="89"/>
        <end position="110"/>
    </location>
</feature>
<dbReference type="InterPro" id="IPR012373">
    <property type="entry name" value="Ferrdict_sens_TM"/>
</dbReference>
<evidence type="ECO:0000313" key="5">
    <source>
        <dbReference type="Proteomes" id="UP000242818"/>
    </source>
</evidence>
<name>A0A1C4E8B8_9BACT</name>
<keyword evidence="1" id="KW-0472">Membrane</keyword>
<accession>A0A1C4E8B8</accession>
<keyword evidence="5" id="KW-1185">Reference proteome</keyword>
<dbReference type="Gene3D" id="2.60.120.1440">
    <property type="match status" value="1"/>
</dbReference>
<reference evidence="4 5" key="1">
    <citation type="submission" date="2016-08" db="EMBL/GenBank/DDBJ databases">
        <authorList>
            <person name="Seilhamer J.J."/>
        </authorList>
    </citation>
    <scope>NUCLEOTIDE SEQUENCE [LARGE SCALE GENOMIC DNA]</scope>
    <source>
        <strain evidence="4 5">A37T2</strain>
    </source>
</reference>
<feature type="domain" description="Protein FecR C-terminal" evidence="3">
    <location>
        <begin position="321"/>
        <end position="388"/>
    </location>
</feature>
<dbReference type="InterPro" id="IPR006860">
    <property type="entry name" value="FecR"/>
</dbReference>
<gene>
    <name evidence="4" type="ORF">GA0116948_107157</name>
</gene>
<dbReference type="Gene3D" id="3.55.50.30">
    <property type="match status" value="1"/>
</dbReference>
<keyword evidence="1" id="KW-0812">Transmembrane</keyword>
<dbReference type="InterPro" id="IPR032508">
    <property type="entry name" value="FecR_C"/>
</dbReference>
<dbReference type="Pfam" id="PF16344">
    <property type="entry name" value="FecR_C"/>
    <property type="match status" value="1"/>
</dbReference>
<keyword evidence="1" id="KW-1133">Transmembrane helix</keyword>
<evidence type="ECO:0000259" key="2">
    <source>
        <dbReference type="Pfam" id="PF04773"/>
    </source>
</evidence>
<dbReference type="GO" id="GO:0016989">
    <property type="term" value="F:sigma factor antagonist activity"/>
    <property type="evidence" value="ECO:0007669"/>
    <property type="project" value="TreeGrafter"/>
</dbReference>
<sequence length="390" mass="42678">MSHTDPKDLFEKFIRNQCSEAEIAALLHFFEDPAQEEVLRHLLDEQLAKEPAPGMLNGIDLDQKEKIILAHLQPALPPASTSSKPIRKLWPAIAAAAAAVVFVVAAGLYLHTQRRLESPIFPGGSMARLTLYNGKIILLDSSKSGQVIKEDNITIGKTKTGQLVFDLSTVQEEAARTGYNTITTPAGGQYQVVLQDGTQVWLNAASSIRFPAAFSSASRVVELQGEAYFEVAKISNTKGRIPFFVKSAGQEVEVLGTHFDVDSYSDEPFTKTTLLEGSVSVKAAGQQRIIKPGEQSRLKSGVLNVLAVNAEDEIAWKNGNFQFNEADIQTVMRAISRWYNVTVVFEGPPTQETFGGTISRSKNLREVLNSLEETGAVKFLIDGRTVKVTQ</sequence>
<dbReference type="Proteomes" id="UP000242818">
    <property type="component" value="Unassembled WGS sequence"/>
</dbReference>
<dbReference type="RefSeq" id="WP_089712445.1">
    <property type="nucleotide sequence ID" value="NZ_FMAR01000007.1"/>
</dbReference>
<dbReference type="Pfam" id="PF04773">
    <property type="entry name" value="FecR"/>
    <property type="match status" value="1"/>
</dbReference>
<dbReference type="PANTHER" id="PTHR30273">
    <property type="entry name" value="PERIPLASMIC SIGNAL SENSOR AND SIGMA FACTOR ACTIVATOR FECR-RELATED"/>
    <property type="match status" value="1"/>
</dbReference>
<dbReference type="PANTHER" id="PTHR30273:SF2">
    <property type="entry name" value="PROTEIN FECR"/>
    <property type="match status" value="1"/>
</dbReference>
<protein>
    <submittedName>
        <fullName evidence="4">FecR family protein</fullName>
    </submittedName>
</protein>
<evidence type="ECO:0000313" key="4">
    <source>
        <dbReference type="EMBL" id="SCC39814.1"/>
    </source>
</evidence>
<proteinExistence type="predicted"/>
<dbReference type="OrthoDB" id="1099963at2"/>
<evidence type="ECO:0000256" key="1">
    <source>
        <dbReference type="SAM" id="Phobius"/>
    </source>
</evidence>
<dbReference type="STRING" id="1335309.GA0116948_107157"/>
<dbReference type="AlphaFoldDB" id="A0A1C4E8B8"/>